<evidence type="ECO:0000313" key="5">
    <source>
        <dbReference type="Proteomes" id="UP000789833"/>
    </source>
</evidence>
<comment type="caution">
    <text evidence="4">The sequence shown here is derived from an EMBL/GenBank/DDBJ whole genome shotgun (WGS) entry which is preliminary data.</text>
</comment>
<dbReference type="RefSeq" id="WP_230500270.1">
    <property type="nucleotide sequence ID" value="NZ_CAKJTJ010000004.1"/>
</dbReference>
<evidence type="ECO:0000259" key="2">
    <source>
        <dbReference type="Pfam" id="PF01408"/>
    </source>
</evidence>
<dbReference type="EC" id="1.1.1.369" evidence="4"/>
<dbReference type="Pfam" id="PF01408">
    <property type="entry name" value="GFO_IDH_MocA"/>
    <property type="match status" value="1"/>
</dbReference>
<dbReference type="InterPro" id="IPR050463">
    <property type="entry name" value="Gfo/Idh/MocA_oxidrdct_glycsds"/>
</dbReference>
<keyword evidence="5" id="KW-1185">Reference proteome</keyword>
<evidence type="ECO:0000313" key="4">
    <source>
        <dbReference type="EMBL" id="CAG9620336.1"/>
    </source>
</evidence>
<dbReference type="PANTHER" id="PTHR43818">
    <property type="entry name" value="BCDNA.GH03377"/>
    <property type="match status" value="1"/>
</dbReference>
<dbReference type="InterPro" id="IPR000683">
    <property type="entry name" value="Gfo/Idh/MocA-like_OxRdtase_N"/>
</dbReference>
<feature type="domain" description="GFO/IDH/MocA-like oxidoreductase" evidence="3">
    <location>
        <begin position="132"/>
        <end position="269"/>
    </location>
</feature>
<dbReference type="InterPro" id="IPR055170">
    <property type="entry name" value="GFO_IDH_MocA-like_dom"/>
</dbReference>
<dbReference type="GO" id="GO:0016491">
    <property type="term" value="F:oxidoreductase activity"/>
    <property type="evidence" value="ECO:0007669"/>
    <property type="project" value="UniProtKB-KW"/>
</dbReference>
<feature type="domain" description="Gfo/Idh/MocA-like oxidoreductase N-terminal" evidence="2">
    <location>
        <begin position="4"/>
        <end position="119"/>
    </location>
</feature>
<dbReference type="Pfam" id="PF22725">
    <property type="entry name" value="GFO_IDH_MocA_C3"/>
    <property type="match status" value="1"/>
</dbReference>
<dbReference type="Gene3D" id="3.30.360.10">
    <property type="entry name" value="Dihydrodipicolinate Reductase, domain 2"/>
    <property type="match status" value="1"/>
</dbReference>
<proteinExistence type="predicted"/>
<dbReference type="EMBL" id="CAKJTJ010000004">
    <property type="protein sequence ID" value="CAG9620336.1"/>
    <property type="molecule type" value="Genomic_DNA"/>
</dbReference>
<sequence>MSKVNVGVVGASWFADLWYLPVLQMHPDVAIAAICSKTGESAQNMAKKYEVERVYADYRQMLEDENLNGICIITPNDSHKEIALAAIAKGLHVLCEKPMAMDAIEAYEMNEAAKTKGIVNAINFTYREHPAIQKLREVVAKGLIGDVYQSYFEYSGDYGLNGPPGWRGTISKGGIGGVLQDLGSHLIDMAQFILQDKINKVNGTLFFMENGRLVDTAMKKSIDQAADSVSFSARFAKGVQASFHTSWVTPQGNKHQTIDIKLHGRDGSLHLFTSELGTSLRHAKIGGKWNEMELEEVTAFDWNNKPSEQAFRPWRLTNKNEVWKWIDQINGNNPAHLPTFQDGLNVQRVIDEVIGKGVGIMNQSLSSETFQK</sequence>
<reference evidence="4 5" key="1">
    <citation type="submission" date="2021-10" db="EMBL/GenBank/DDBJ databases">
        <authorList>
            <person name="Criscuolo A."/>
        </authorList>
    </citation>
    <scope>NUCLEOTIDE SEQUENCE [LARGE SCALE GENOMIC DNA]</scope>
    <source>
        <strain evidence="5">CIP 111883</strain>
    </source>
</reference>
<dbReference type="Proteomes" id="UP000789833">
    <property type="component" value="Unassembled WGS sequence"/>
</dbReference>
<dbReference type="InterPro" id="IPR036291">
    <property type="entry name" value="NAD(P)-bd_dom_sf"/>
</dbReference>
<accession>A0ABM8YKE2</accession>
<gene>
    <name evidence="4" type="primary">iolG_1</name>
    <name evidence="4" type="ORF">BACCIP111883_01104</name>
</gene>
<organism evidence="4 5">
    <name type="scientific">Sutcliffiella rhizosphaerae</name>
    <dbReference type="NCBI Taxonomy" id="2880967"/>
    <lineage>
        <taxon>Bacteria</taxon>
        <taxon>Bacillati</taxon>
        <taxon>Bacillota</taxon>
        <taxon>Bacilli</taxon>
        <taxon>Bacillales</taxon>
        <taxon>Bacillaceae</taxon>
        <taxon>Sutcliffiella</taxon>
    </lineage>
</organism>
<protein>
    <submittedName>
        <fullName evidence="4">Inositol 2-dehydrogenase/D-chiro-inositol 3-dehydrogenase</fullName>
        <ecNumber evidence="4">1.1.1.369</ecNumber>
    </submittedName>
</protein>
<dbReference type="SUPFAM" id="SSF51735">
    <property type="entry name" value="NAD(P)-binding Rossmann-fold domains"/>
    <property type="match status" value="1"/>
</dbReference>
<dbReference type="SUPFAM" id="SSF55347">
    <property type="entry name" value="Glyceraldehyde-3-phosphate dehydrogenase-like, C-terminal domain"/>
    <property type="match status" value="1"/>
</dbReference>
<evidence type="ECO:0000256" key="1">
    <source>
        <dbReference type="ARBA" id="ARBA00023002"/>
    </source>
</evidence>
<keyword evidence="1 4" id="KW-0560">Oxidoreductase</keyword>
<name>A0ABM8YKE2_9BACI</name>
<evidence type="ECO:0000259" key="3">
    <source>
        <dbReference type="Pfam" id="PF22725"/>
    </source>
</evidence>
<dbReference type="PANTHER" id="PTHR43818:SF11">
    <property type="entry name" value="BCDNA.GH03377"/>
    <property type="match status" value="1"/>
</dbReference>
<dbReference type="Gene3D" id="3.40.50.720">
    <property type="entry name" value="NAD(P)-binding Rossmann-like Domain"/>
    <property type="match status" value="1"/>
</dbReference>